<dbReference type="EC" id="2.7.11.1" evidence="6"/>
<dbReference type="InterPro" id="IPR018247">
    <property type="entry name" value="EF_Hand_1_Ca_BS"/>
</dbReference>
<dbReference type="Pfam" id="PF13499">
    <property type="entry name" value="EF-hand_7"/>
    <property type="match status" value="1"/>
</dbReference>
<dbReference type="PANTHER" id="PTHR10827:SF98">
    <property type="entry name" value="45 KDA CALCIUM-BINDING PROTEIN"/>
    <property type="match status" value="1"/>
</dbReference>
<feature type="domain" description="EF-hand" evidence="5">
    <location>
        <begin position="60"/>
        <end position="86"/>
    </location>
</feature>
<feature type="domain" description="EF-hand" evidence="5">
    <location>
        <begin position="141"/>
        <end position="169"/>
    </location>
</feature>
<dbReference type="OrthoDB" id="6089795at2"/>
<dbReference type="GO" id="GO:0005509">
    <property type="term" value="F:calcium ion binding"/>
    <property type="evidence" value="ECO:0007669"/>
    <property type="project" value="InterPro"/>
</dbReference>
<keyword evidence="2" id="KW-0677">Repeat</keyword>
<dbReference type="InterPro" id="IPR011992">
    <property type="entry name" value="EF-hand-dom_pair"/>
</dbReference>
<evidence type="ECO:0000256" key="2">
    <source>
        <dbReference type="ARBA" id="ARBA00022737"/>
    </source>
</evidence>
<evidence type="ECO:0000256" key="3">
    <source>
        <dbReference type="SAM" id="MobiDB-lite"/>
    </source>
</evidence>
<dbReference type="PROSITE" id="PS00018">
    <property type="entry name" value="EF_HAND_1"/>
    <property type="match status" value="3"/>
</dbReference>
<feature type="signal peptide" evidence="4">
    <location>
        <begin position="1"/>
        <end position="22"/>
    </location>
</feature>
<proteinExistence type="predicted"/>
<gene>
    <name evidence="6" type="ORF">SSPSH_001673</name>
</gene>
<dbReference type="PANTHER" id="PTHR10827">
    <property type="entry name" value="RETICULOCALBIN"/>
    <property type="match status" value="1"/>
</dbReference>
<dbReference type="Proteomes" id="UP000006242">
    <property type="component" value="Unassembled WGS sequence"/>
</dbReference>
<dbReference type="eggNOG" id="COG5126">
    <property type="taxonomic scope" value="Bacteria"/>
</dbReference>
<dbReference type="STRING" id="1033802.SSPSH_001673"/>
<evidence type="ECO:0000256" key="1">
    <source>
        <dbReference type="ARBA" id="ARBA00022723"/>
    </source>
</evidence>
<keyword evidence="6" id="KW-0418">Kinase</keyword>
<keyword evidence="7" id="KW-1185">Reference proteome</keyword>
<dbReference type="EMBL" id="AFNV02000010">
    <property type="protein sequence ID" value="ERJ19299.1"/>
    <property type="molecule type" value="Genomic_DNA"/>
</dbReference>
<comment type="caution">
    <text evidence="6">The sequence shown here is derived from an EMBL/GenBank/DDBJ whole genome shotgun (WGS) entry which is preliminary data.</text>
</comment>
<organism evidence="6 7">
    <name type="scientific">Salinisphaera shabanensis E1L3A</name>
    <dbReference type="NCBI Taxonomy" id="1033802"/>
    <lineage>
        <taxon>Bacteria</taxon>
        <taxon>Pseudomonadati</taxon>
        <taxon>Pseudomonadota</taxon>
        <taxon>Gammaproteobacteria</taxon>
        <taxon>Salinisphaerales</taxon>
        <taxon>Salinisphaeraceae</taxon>
        <taxon>Salinisphaera</taxon>
    </lineage>
</organism>
<keyword evidence="4" id="KW-0732">Signal</keyword>
<dbReference type="SMART" id="SM00054">
    <property type="entry name" value="EFh"/>
    <property type="match status" value="3"/>
</dbReference>
<dbReference type="AlphaFoldDB" id="F7Q3W3"/>
<dbReference type="GO" id="GO:0004674">
    <property type="term" value="F:protein serine/threonine kinase activity"/>
    <property type="evidence" value="ECO:0007669"/>
    <property type="project" value="UniProtKB-EC"/>
</dbReference>
<keyword evidence="6" id="KW-0808">Transferase</keyword>
<dbReference type="RefSeq" id="WP_006912196.1">
    <property type="nucleotide sequence ID" value="NZ_AFNV02000010.1"/>
</dbReference>
<evidence type="ECO:0000313" key="7">
    <source>
        <dbReference type="Proteomes" id="UP000006242"/>
    </source>
</evidence>
<evidence type="ECO:0000313" key="6">
    <source>
        <dbReference type="EMBL" id="ERJ19299.1"/>
    </source>
</evidence>
<keyword evidence="1" id="KW-0479">Metal-binding</keyword>
<dbReference type="PROSITE" id="PS50222">
    <property type="entry name" value="EF_HAND_2"/>
    <property type="match status" value="3"/>
</dbReference>
<reference evidence="6 7" key="2">
    <citation type="journal article" date="2013" name="PLoS ONE">
        <title>INDIGO - INtegrated Data Warehouse of MIcrobial GenOmes with Examples from the Red Sea Extremophiles.</title>
        <authorList>
            <person name="Alam I."/>
            <person name="Antunes A."/>
            <person name="Kamau A.A."/>
            <person name="Ba Alawi W."/>
            <person name="Kalkatawi M."/>
            <person name="Stingl U."/>
            <person name="Bajic V.B."/>
        </authorList>
    </citation>
    <scope>NUCLEOTIDE SEQUENCE [LARGE SCALE GENOMIC DNA]</scope>
    <source>
        <strain evidence="6 7">E1L3A</strain>
    </source>
</reference>
<reference evidence="6 7" key="1">
    <citation type="journal article" date="2011" name="J. Bacteriol.">
        <title>Genome sequence of Salinisphaera shabanensis, a gammaproteobacterium from the harsh, variable environment of the brine-seawater interface of the Shaban Deep in the Red Sea.</title>
        <authorList>
            <person name="Antunes A."/>
            <person name="Alam I."/>
            <person name="Bajic V.B."/>
            <person name="Stingl U."/>
        </authorList>
    </citation>
    <scope>NUCLEOTIDE SEQUENCE [LARGE SCALE GENOMIC DNA]</scope>
    <source>
        <strain evidence="6 7">E1L3A</strain>
    </source>
</reference>
<dbReference type="InterPro" id="IPR002048">
    <property type="entry name" value="EF_hand_dom"/>
</dbReference>
<evidence type="ECO:0000256" key="4">
    <source>
        <dbReference type="SAM" id="SignalP"/>
    </source>
</evidence>
<feature type="region of interest" description="Disordered" evidence="3">
    <location>
        <begin position="61"/>
        <end position="179"/>
    </location>
</feature>
<sequence>MKHRILMTALAAGLVGIGSAHAKPMHDADKLFDALDADGNGSLSQSELSNMRQAMAKLRFDSADTNGDGQIDKDEFMAKSKERAERMFEHMDANDDGHLDAKEARPPHHGNRDGDHTKRIKDDTKHDSDADGTKHHAKRGDLFKKMDSDGDGNVSREEFDQAMQKHHDRMKPDHDEQPQ</sequence>
<name>F7Q3W3_9GAMM</name>
<dbReference type="SUPFAM" id="SSF47473">
    <property type="entry name" value="EF-hand"/>
    <property type="match status" value="1"/>
</dbReference>
<evidence type="ECO:0000259" key="5">
    <source>
        <dbReference type="PROSITE" id="PS50222"/>
    </source>
</evidence>
<feature type="domain" description="EF-hand" evidence="5">
    <location>
        <begin position="23"/>
        <end position="58"/>
    </location>
</feature>
<dbReference type="Pfam" id="PF13202">
    <property type="entry name" value="EF-hand_5"/>
    <property type="match status" value="2"/>
</dbReference>
<feature type="compositionally biased region" description="Basic and acidic residues" evidence="3">
    <location>
        <begin position="70"/>
        <end position="179"/>
    </location>
</feature>
<dbReference type="Gene3D" id="1.10.238.10">
    <property type="entry name" value="EF-hand"/>
    <property type="match status" value="2"/>
</dbReference>
<protein>
    <submittedName>
        <fullName evidence="6">Calcium-dependent protein kinase</fullName>
        <ecNumber evidence="6">2.7.11.1</ecNumber>
    </submittedName>
</protein>
<feature type="chain" id="PRO_5003360914" evidence="4">
    <location>
        <begin position="23"/>
        <end position="179"/>
    </location>
</feature>
<accession>F7Q3W3</accession>